<dbReference type="AlphaFoldDB" id="A0A183GS82"/>
<name>A0A183GS82_HELPZ</name>
<dbReference type="WBParaSite" id="HPBE_0002555201-mRNA-1">
    <property type="protein sequence ID" value="HPBE_0002555201-mRNA-1"/>
    <property type="gene ID" value="HPBE_0002555201"/>
</dbReference>
<keyword evidence="2" id="KW-0812">Transmembrane</keyword>
<dbReference type="EMBL" id="UZAH01038104">
    <property type="protein sequence ID" value="VDP52026.1"/>
    <property type="molecule type" value="Genomic_DNA"/>
</dbReference>
<dbReference type="Proteomes" id="UP000050761">
    <property type="component" value="Unassembled WGS sequence"/>
</dbReference>
<feature type="region of interest" description="Disordered" evidence="1">
    <location>
        <begin position="83"/>
        <end position="133"/>
    </location>
</feature>
<evidence type="ECO:0000313" key="3">
    <source>
        <dbReference type="EMBL" id="VDP52026.1"/>
    </source>
</evidence>
<feature type="compositionally biased region" description="Pro residues" evidence="1">
    <location>
        <begin position="43"/>
        <end position="56"/>
    </location>
</feature>
<evidence type="ECO:0000256" key="1">
    <source>
        <dbReference type="SAM" id="MobiDB-lite"/>
    </source>
</evidence>
<reference evidence="5" key="2">
    <citation type="submission" date="2019-09" db="UniProtKB">
        <authorList>
            <consortium name="WormBaseParasite"/>
        </authorList>
    </citation>
    <scope>IDENTIFICATION</scope>
</reference>
<keyword evidence="2" id="KW-1133">Transmembrane helix</keyword>
<evidence type="ECO:0000256" key="2">
    <source>
        <dbReference type="SAM" id="Phobius"/>
    </source>
</evidence>
<accession>A0A183GS82</accession>
<dbReference type="InterPro" id="IPR004296">
    <property type="entry name" value="DUF236"/>
</dbReference>
<reference evidence="3 4" key="1">
    <citation type="submission" date="2018-11" db="EMBL/GenBank/DDBJ databases">
        <authorList>
            <consortium name="Pathogen Informatics"/>
        </authorList>
    </citation>
    <scope>NUCLEOTIDE SEQUENCE [LARGE SCALE GENOMIC DNA]</scope>
</reference>
<evidence type="ECO:0000313" key="5">
    <source>
        <dbReference type="WBParaSite" id="HPBE_0002555201-mRNA-1"/>
    </source>
</evidence>
<accession>A0A3P8I9A2</accession>
<keyword evidence="4" id="KW-1185">Reference proteome</keyword>
<proteinExistence type="predicted"/>
<feature type="region of interest" description="Disordered" evidence="1">
    <location>
        <begin position="32"/>
        <end position="67"/>
    </location>
</feature>
<evidence type="ECO:0000313" key="4">
    <source>
        <dbReference type="Proteomes" id="UP000050761"/>
    </source>
</evidence>
<gene>
    <name evidence="3" type="ORF">HPBE_LOCUS25551</name>
</gene>
<sequence>MVESWHLCIVQTLFTNFLAVYLFTLCGGKKKAEKASTEGGGARPPPPPNPQAPKPPAVGGVAGTYDPNYQTLANIQGDVFGADKKAAAGGGAPGGAPQAPQKPATGGMADASPSEVPSLPGTTREENPVDTPA</sequence>
<dbReference type="Pfam" id="PF03057">
    <property type="entry name" value="DUF236"/>
    <property type="match status" value="1"/>
</dbReference>
<keyword evidence="2" id="KW-0472">Membrane</keyword>
<feature type="transmembrane region" description="Helical" evidence="2">
    <location>
        <begin position="6"/>
        <end position="26"/>
    </location>
</feature>
<dbReference type="OrthoDB" id="5876694at2759"/>
<organism evidence="4 5">
    <name type="scientific">Heligmosomoides polygyrus</name>
    <name type="common">Parasitic roundworm</name>
    <dbReference type="NCBI Taxonomy" id="6339"/>
    <lineage>
        <taxon>Eukaryota</taxon>
        <taxon>Metazoa</taxon>
        <taxon>Ecdysozoa</taxon>
        <taxon>Nematoda</taxon>
        <taxon>Chromadorea</taxon>
        <taxon>Rhabditida</taxon>
        <taxon>Rhabditina</taxon>
        <taxon>Rhabditomorpha</taxon>
        <taxon>Strongyloidea</taxon>
        <taxon>Heligmosomidae</taxon>
        <taxon>Heligmosomoides</taxon>
    </lineage>
</organism>
<feature type="compositionally biased region" description="Low complexity" evidence="1">
    <location>
        <begin position="95"/>
        <end position="107"/>
    </location>
</feature>
<protein>
    <submittedName>
        <fullName evidence="3 5">Uncharacterized protein</fullName>
    </submittedName>
</protein>